<feature type="non-terminal residue" evidence="2">
    <location>
        <position position="1"/>
    </location>
</feature>
<sequence>GCVVNHVQTGNINSVDLSSVANVVDNVNGTFDFHRFSRIDTLLNESRKRGRDNTSIRGDAGANDSVPLKRQHMSPDPGNMCLTTPNTDLIQVDSFQPNVGNSSGVHTSSEINGTHKSYNPHSTRTF</sequence>
<evidence type="ECO:0000313" key="2">
    <source>
        <dbReference type="EMBL" id="GFD24268.1"/>
    </source>
</evidence>
<accession>A0A699USH0</accession>
<reference evidence="2" key="1">
    <citation type="journal article" date="2019" name="Sci. Rep.">
        <title>Draft genome of Tanacetum cinerariifolium, the natural source of mosquito coil.</title>
        <authorList>
            <person name="Yamashiro T."/>
            <person name="Shiraishi A."/>
            <person name="Satake H."/>
            <person name="Nakayama K."/>
        </authorList>
    </citation>
    <scope>NUCLEOTIDE SEQUENCE</scope>
</reference>
<feature type="compositionally biased region" description="Basic and acidic residues" evidence="1">
    <location>
        <begin position="45"/>
        <end position="54"/>
    </location>
</feature>
<proteinExistence type="predicted"/>
<dbReference type="EMBL" id="BKCJ011351136">
    <property type="protein sequence ID" value="GFD24268.1"/>
    <property type="molecule type" value="Genomic_DNA"/>
</dbReference>
<gene>
    <name evidence="2" type="ORF">Tci_896237</name>
</gene>
<organism evidence="2">
    <name type="scientific">Tanacetum cinerariifolium</name>
    <name type="common">Dalmatian daisy</name>
    <name type="synonym">Chrysanthemum cinerariifolium</name>
    <dbReference type="NCBI Taxonomy" id="118510"/>
    <lineage>
        <taxon>Eukaryota</taxon>
        <taxon>Viridiplantae</taxon>
        <taxon>Streptophyta</taxon>
        <taxon>Embryophyta</taxon>
        <taxon>Tracheophyta</taxon>
        <taxon>Spermatophyta</taxon>
        <taxon>Magnoliopsida</taxon>
        <taxon>eudicotyledons</taxon>
        <taxon>Gunneridae</taxon>
        <taxon>Pentapetalae</taxon>
        <taxon>asterids</taxon>
        <taxon>campanulids</taxon>
        <taxon>Asterales</taxon>
        <taxon>Asteraceae</taxon>
        <taxon>Asteroideae</taxon>
        <taxon>Anthemideae</taxon>
        <taxon>Anthemidinae</taxon>
        <taxon>Tanacetum</taxon>
    </lineage>
</organism>
<name>A0A699USH0_TANCI</name>
<evidence type="ECO:0000256" key="1">
    <source>
        <dbReference type="SAM" id="MobiDB-lite"/>
    </source>
</evidence>
<comment type="caution">
    <text evidence="2">The sequence shown here is derived from an EMBL/GenBank/DDBJ whole genome shotgun (WGS) entry which is preliminary data.</text>
</comment>
<protein>
    <submittedName>
        <fullName evidence="2">Uncharacterized protein</fullName>
    </submittedName>
</protein>
<feature type="region of interest" description="Disordered" evidence="1">
    <location>
        <begin position="45"/>
        <end position="126"/>
    </location>
</feature>
<dbReference type="AlphaFoldDB" id="A0A699USH0"/>
<feature type="compositionally biased region" description="Polar residues" evidence="1">
    <location>
        <begin position="81"/>
        <end position="126"/>
    </location>
</feature>